<feature type="compositionally biased region" description="Polar residues" evidence="1">
    <location>
        <begin position="1"/>
        <end position="13"/>
    </location>
</feature>
<feature type="compositionally biased region" description="Basic residues" evidence="1">
    <location>
        <begin position="48"/>
        <end position="57"/>
    </location>
</feature>
<gene>
    <name evidence="2" type="ORF">METZ01_LOCUS48400</name>
</gene>
<evidence type="ECO:0000256" key="1">
    <source>
        <dbReference type="SAM" id="MobiDB-lite"/>
    </source>
</evidence>
<reference evidence="2" key="1">
    <citation type="submission" date="2018-05" db="EMBL/GenBank/DDBJ databases">
        <authorList>
            <person name="Lanie J.A."/>
            <person name="Ng W.-L."/>
            <person name="Kazmierczak K.M."/>
            <person name="Andrzejewski T.M."/>
            <person name="Davidsen T.M."/>
            <person name="Wayne K.J."/>
            <person name="Tettelin H."/>
            <person name="Glass J.I."/>
            <person name="Rusch D."/>
            <person name="Podicherti R."/>
            <person name="Tsui H.-C.T."/>
            <person name="Winkler M.E."/>
        </authorList>
    </citation>
    <scope>NUCLEOTIDE SEQUENCE</scope>
</reference>
<sequence>MKKNGGNQISKNGVLNIKAKSHRSQSRNKEDALNRMVQLFKQSAQKPIQRKKTRPPKRVNENRLLNKKKQSQKKQLRKSPGPDD</sequence>
<dbReference type="GO" id="GO:0072344">
    <property type="term" value="P:rescue of stalled ribosome"/>
    <property type="evidence" value="ECO:0007669"/>
    <property type="project" value="TreeGrafter"/>
</dbReference>
<proteinExistence type="predicted"/>
<evidence type="ECO:0008006" key="3">
    <source>
        <dbReference type="Google" id="ProtNLM"/>
    </source>
</evidence>
<name>A0A381RUL0_9ZZZZ</name>
<feature type="region of interest" description="Disordered" evidence="1">
    <location>
        <begin position="1"/>
        <end position="84"/>
    </location>
</feature>
<feature type="compositionally biased region" description="Basic residues" evidence="1">
    <location>
        <begin position="65"/>
        <end position="77"/>
    </location>
</feature>
<dbReference type="PANTHER" id="PTHR47814:SF1">
    <property type="entry name" value="PEPTIDYL-TRNA HYDROLASE ARFB"/>
    <property type="match status" value="1"/>
</dbReference>
<dbReference type="EMBL" id="UINC01002334">
    <property type="protein sequence ID" value="SUZ95546.1"/>
    <property type="molecule type" value="Genomic_DNA"/>
</dbReference>
<protein>
    <recommendedName>
        <fullName evidence="3">Prokaryotic-type class I peptide chain release factors domain-containing protein</fullName>
    </recommendedName>
</protein>
<accession>A0A381RUL0</accession>
<dbReference type="GO" id="GO:0043022">
    <property type="term" value="F:ribosome binding"/>
    <property type="evidence" value="ECO:0007669"/>
    <property type="project" value="TreeGrafter"/>
</dbReference>
<dbReference type="GO" id="GO:0004045">
    <property type="term" value="F:peptidyl-tRNA hydrolase activity"/>
    <property type="evidence" value="ECO:0007669"/>
    <property type="project" value="TreeGrafter"/>
</dbReference>
<dbReference type="PANTHER" id="PTHR47814">
    <property type="entry name" value="PEPTIDYL-TRNA HYDROLASE ARFB"/>
    <property type="match status" value="1"/>
</dbReference>
<dbReference type="AlphaFoldDB" id="A0A381RUL0"/>
<organism evidence="2">
    <name type="scientific">marine metagenome</name>
    <dbReference type="NCBI Taxonomy" id="408172"/>
    <lineage>
        <taxon>unclassified sequences</taxon>
        <taxon>metagenomes</taxon>
        <taxon>ecological metagenomes</taxon>
    </lineage>
</organism>
<dbReference type="Gene3D" id="3.30.160.20">
    <property type="match status" value="1"/>
</dbReference>
<evidence type="ECO:0000313" key="2">
    <source>
        <dbReference type="EMBL" id="SUZ95546.1"/>
    </source>
</evidence>